<evidence type="ECO:0000313" key="14">
    <source>
        <dbReference type="Proteomes" id="UP000001396"/>
    </source>
</evidence>
<dbReference type="PROSITE" id="PS00107">
    <property type="entry name" value="PROTEIN_KINASE_ATP"/>
    <property type="match status" value="1"/>
</dbReference>
<dbReference type="EC" id="2.7.11.1" evidence="2"/>
<name>D3BM92_HETP5</name>
<dbReference type="InterPro" id="IPR011009">
    <property type="entry name" value="Kinase-like_dom_sf"/>
</dbReference>
<keyword evidence="4" id="KW-0808">Transferase</keyword>
<evidence type="ECO:0000256" key="10">
    <source>
        <dbReference type="PROSITE-ProRule" id="PRU10141"/>
    </source>
</evidence>
<comment type="caution">
    <text evidence="13">The sequence shown here is derived from an EMBL/GenBank/DDBJ whole genome shotgun (WGS) entry which is preliminary data.</text>
</comment>
<feature type="domain" description="Protein kinase" evidence="12">
    <location>
        <begin position="29"/>
        <end position="281"/>
    </location>
</feature>
<comment type="catalytic activity">
    <reaction evidence="8">
        <text>L-threonyl-[protein] + ATP = O-phospho-L-threonyl-[protein] + ADP + H(+)</text>
        <dbReference type="Rhea" id="RHEA:46608"/>
        <dbReference type="Rhea" id="RHEA-COMP:11060"/>
        <dbReference type="Rhea" id="RHEA-COMP:11605"/>
        <dbReference type="ChEBI" id="CHEBI:15378"/>
        <dbReference type="ChEBI" id="CHEBI:30013"/>
        <dbReference type="ChEBI" id="CHEBI:30616"/>
        <dbReference type="ChEBI" id="CHEBI:61977"/>
        <dbReference type="ChEBI" id="CHEBI:456216"/>
        <dbReference type="EC" id="2.7.11.1"/>
    </reaction>
</comment>
<feature type="region of interest" description="Disordered" evidence="11">
    <location>
        <begin position="305"/>
        <end position="390"/>
    </location>
</feature>
<dbReference type="Proteomes" id="UP000001396">
    <property type="component" value="Unassembled WGS sequence"/>
</dbReference>
<dbReference type="GO" id="GO:0005737">
    <property type="term" value="C:cytoplasm"/>
    <property type="evidence" value="ECO:0007669"/>
    <property type="project" value="TreeGrafter"/>
</dbReference>
<dbReference type="AlphaFoldDB" id="D3BM92"/>
<evidence type="ECO:0000256" key="6">
    <source>
        <dbReference type="ARBA" id="ARBA00022777"/>
    </source>
</evidence>
<feature type="compositionally biased region" description="Low complexity" evidence="11">
    <location>
        <begin position="362"/>
        <end position="379"/>
    </location>
</feature>
<dbReference type="GeneID" id="31367769"/>
<dbReference type="OMA" id="VIQENKY"/>
<feature type="compositionally biased region" description="Polar residues" evidence="11">
    <location>
        <begin position="545"/>
        <end position="556"/>
    </location>
</feature>
<dbReference type="EMBL" id="ADBJ01000042">
    <property type="protein sequence ID" value="EFA77693.1"/>
    <property type="molecule type" value="Genomic_DNA"/>
</dbReference>
<feature type="binding site" evidence="10">
    <location>
        <position position="58"/>
    </location>
    <ligand>
        <name>ATP</name>
        <dbReference type="ChEBI" id="CHEBI:30616"/>
    </ligand>
</feature>
<dbReference type="CDD" id="cd06613">
    <property type="entry name" value="STKc_MAP4K3_like"/>
    <property type="match status" value="1"/>
</dbReference>
<feature type="compositionally biased region" description="Polar residues" evidence="11">
    <location>
        <begin position="521"/>
        <end position="537"/>
    </location>
</feature>
<comment type="catalytic activity">
    <reaction evidence="9">
        <text>L-seryl-[protein] + ATP = O-phospho-L-seryl-[protein] + ADP + H(+)</text>
        <dbReference type="Rhea" id="RHEA:17989"/>
        <dbReference type="Rhea" id="RHEA-COMP:9863"/>
        <dbReference type="Rhea" id="RHEA-COMP:11604"/>
        <dbReference type="ChEBI" id="CHEBI:15378"/>
        <dbReference type="ChEBI" id="CHEBI:29999"/>
        <dbReference type="ChEBI" id="CHEBI:30616"/>
        <dbReference type="ChEBI" id="CHEBI:83421"/>
        <dbReference type="ChEBI" id="CHEBI:456216"/>
        <dbReference type="EC" id="2.7.11.1"/>
    </reaction>
</comment>
<keyword evidence="3" id="KW-0723">Serine/threonine-protein kinase</keyword>
<dbReference type="SUPFAM" id="SSF56112">
    <property type="entry name" value="Protein kinase-like (PK-like)"/>
    <property type="match status" value="1"/>
</dbReference>
<dbReference type="GO" id="GO:0004674">
    <property type="term" value="F:protein serine/threonine kinase activity"/>
    <property type="evidence" value="ECO:0007669"/>
    <property type="project" value="UniProtKB-KW"/>
</dbReference>
<evidence type="ECO:0000256" key="3">
    <source>
        <dbReference type="ARBA" id="ARBA00022527"/>
    </source>
</evidence>
<proteinExistence type="inferred from homology"/>
<protein>
    <recommendedName>
        <fullName evidence="2">non-specific serine/threonine protein kinase</fullName>
        <ecNumber evidence="2">2.7.11.1</ecNumber>
    </recommendedName>
</protein>
<dbReference type="InterPro" id="IPR050629">
    <property type="entry name" value="STE20/SPS1-PAK"/>
</dbReference>
<feature type="compositionally biased region" description="Polar residues" evidence="11">
    <location>
        <begin position="328"/>
        <end position="357"/>
    </location>
</feature>
<reference evidence="13 14" key="1">
    <citation type="journal article" date="2011" name="Genome Res.">
        <title>Phylogeny-wide analysis of social amoeba genomes highlights ancient origins for complex intercellular communication.</title>
        <authorList>
            <person name="Heidel A.J."/>
            <person name="Lawal H.M."/>
            <person name="Felder M."/>
            <person name="Schilde C."/>
            <person name="Helps N.R."/>
            <person name="Tunggal B."/>
            <person name="Rivero F."/>
            <person name="John U."/>
            <person name="Schleicher M."/>
            <person name="Eichinger L."/>
            <person name="Platzer M."/>
            <person name="Noegel A.A."/>
            <person name="Schaap P."/>
            <person name="Gloeckner G."/>
        </authorList>
    </citation>
    <scope>NUCLEOTIDE SEQUENCE [LARGE SCALE GENOMIC DNA]</scope>
    <source>
        <strain evidence="14">ATCC 26659 / Pp 5 / PN500</strain>
    </source>
</reference>
<dbReference type="SMART" id="SM00220">
    <property type="entry name" value="S_TKc"/>
    <property type="match status" value="1"/>
</dbReference>
<dbReference type="Pfam" id="PF00069">
    <property type="entry name" value="Pkinase"/>
    <property type="match status" value="1"/>
</dbReference>
<evidence type="ECO:0000256" key="5">
    <source>
        <dbReference type="ARBA" id="ARBA00022741"/>
    </source>
</evidence>
<dbReference type="FunFam" id="1.10.510.10:FF:000207">
    <property type="entry name" value="serine/threonine-protein kinase dst1 isoform X1"/>
    <property type="match status" value="1"/>
</dbReference>
<gene>
    <name evidence="13" type="primary">dst1</name>
    <name evidence="13" type="ORF">PPL_12302</name>
</gene>
<evidence type="ECO:0000313" key="13">
    <source>
        <dbReference type="EMBL" id="EFA77693.1"/>
    </source>
</evidence>
<evidence type="ECO:0000256" key="9">
    <source>
        <dbReference type="ARBA" id="ARBA00048679"/>
    </source>
</evidence>
<dbReference type="InParanoid" id="D3BM92"/>
<feature type="region of interest" description="Disordered" evidence="11">
    <location>
        <begin position="452"/>
        <end position="487"/>
    </location>
</feature>
<evidence type="ECO:0000256" key="1">
    <source>
        <dbReference type="ARBA" id="ARBA00008874"/>
    </source>
</evidence>
<dbReference type="PANTHER" id="PTHR48012:SF2">
    <property type="entry name" value="STERILE20-LIKE KINASE, ISOFORM B"/>
    <property type="match status" value="1"/>
</dbReference>
<evidence type="ECO:0000256" key="11">
    <source>
        <dbReference type="SAM" id="MobiDB-lite"/>
    </source>
</evidence>
<accession>D3BM92</accession>
<evidence type="ECO:0000256" key="7">
    <source>
        <dbReference type="ARBA" id="ARBA00022840"/>
    </source>
</evidence>
<dbReference type="InterPro" id="IPR017441">
    <property type="entry name" value="Protein_kinase_ATP_BS"/>
</dbReference>
<dbReference type="InterPro" id="IPR000719">
    <property type="entry name" value="Prot_kinase_dom"/>
</dbReference>
<dbReference type="STRING" id="670386.D3BM92"/>
<evidence type="ECO:0000259" key="12">
    <source>
        <dbReference type="PROSITE" id="PS50011"/>
    </source>
</evidence>
<feature type="compositionally biased region" description="Low complexity" evidence="11">
    <location>
        <begin position="557"/>
        <end position="568"/>
    </location>
</feature>
<evidence type="ECO:0000256" key="2">
    <source>
        <dbReference type="ARBA" id="ARBA00012513"/>
    </source>
</evidence>
<keyword evidence="14" id="KW-1185">Reference proteome</keyword>
<feature type="compositionally biased region" description="Low complexity" evidence="11">
    <location>
        <begin position="508"/>
        <end position="520"/>
    </location>
</feature>
<evidence type="ECO:0000256" key="8">
    <source>
        <dbReference type="ARBA" id="ARBA00047899"/>
    </source>
</evidence>
<keyword evidence="7 10" id="KW-0067">ATP-binding</keyword>
<dbReference type="GO" id="GO:0005524">
    <property type="term" value="F:ATP binding"/>
    <property type="evidence" value="ECO:0007669"/>
    <property type="project" value="UniProtKB-UniRule"/>
</dbReference>
<dbReference type="FunCoup" id="D3BM92">
    <property type="interactions" value="17"/>
</dbReference>
<dbReference type="PROSITE" id="PS50011">
    <property type="entry name" value="PROTEIN_KINASE_DOM"/>
    <property type="match status" value="1"/>
</dbReference>
<evidence type="ECO:0000256" key="4">
    <source>
        <dbReference type="ARBA" id="ARBA00022679"/>
    </source>
</evidence>
<feature type="region of interest" description="Disordered" evidence="11">
    <location>
        <begin position="508"/>
        <end position="627"/>
    </location>
</feature>
<keyword evidence="6" id="KW-0418">Kinase</keyword>
<organism evidence="13 14">
    <name type="scientific">Heterostelium pallidum (strain ATCC 26659 / Pp 5 / PN500)</name>
    <name type="common">Cellular slime mold</name>
    <name type="synonym">Polysphondylium pallidum</name>
    <dbReference type="NCBI Taxonomy" id="670386"/>
    <lineage>
        <taxon>Eukaryota</taxon>
        <taxon>Amoebozoa</taxon>
        <taxon>Evosea</taxon>
        <taxon>Eumycetozoa</taxon>
        <taxon>Dictyostelia</taxon>
        <taxon>Acytosteliales</taxon>
        <taxon>Acytosteliaceae</taxon>
        <taxon>Heterostelium</taxon>
    </lineage>
</organism>
<keyword evidence="5 10" id="KW-0547">Nucleotide-binding</keyword>
<comment type="similarity">
    <text evidence="1">Belongs to the protein kinase superfamily. STE Ser/Thr protein kinase family. STE20 subfamily.</text>
</comment>
<dbReference type="RefSeq" id="XP_020429821.1">
    <property type="nucleotide sequence ID" value="XM_020583040.1"/>
</dbReference>
<dbReference type="PANTHER" id="PTHR48012">
    <property type="entry name" value="STERILE20-LIKE KINASE, ISOFORM B-RELATED"/>
    <property type="match status" value="1"/>
</dbReference>
<feature type="compositionally biased region" description="Acidic residues" evidence="11">
    <location>
        <begin position="306"/>
        <end position="327"/>
    </location>
</feature>
<dbReference type="Gene3D" id="1.10.510.10">
    <property type="entry name" value="Transferase(Phosphotransferase) domain 1"/>
    <property type="match status" value="1"/>
</dbReference>
<sequence length="738" mass="81866">MAIKKPINVKQLSDKLGVTISPEDPGTIFQRQERLGRGSFGQVFKAININDGTVVAIKIISLDDQEAIKDVRKEISILSECNDTNIVQYYGSYFKDHQLWIVMEYCGGGSVADLVQVVEVLSEDEISLICREALKGLQYLHNCKKIHRDIKGGNILLNDKGEVKLADFGVSAQLFSTFSKRNTFVGTPYWMAPEVIQENKYDGKADVWSLGITALEMAETIPPNANVHPMRVIFMIPREDPPTLQNREKWSPKFHDFLSKCLTKDPMQRPTSEELLKHEFVQTNKSISILGDLIEKRRHILNSAEFYDDEEEEDAGYVEKNSDDEENYSTVVTKEDTANYSTVVTKDENYNNANNNHTGKENNNSSGSNSSSSSNNNYSTVISKDDNGNYSTVVTKDENYSNYSTVISKDDSYSTVVTKDDNGNYSTVISKDDIYSTVVTKDDAGFSTVVSKDDLYNNNSHSSGGGASNGNIKKESNGNGNGVSSPSVVKKLINQNNNNNNNNINVVKQQQHQQQQQQQNGNGSTSSVDVSLSQQKPISLKPPLTNGSSSKASPLKSNNSITNSNSNSRDQLLKTSNNNNNINITPKQPLTPVSKHNLQNKPLSPITRKPSTPVSQQKSKSKEPKETLSESLHAIYRSDCTIQIPFLTLNSLSTDFLLNNEPKHNDYSGTLSDLCPDSLLESSRLAFNISVGNLIKSLTYHKDRQENVLFTPKESLQNTKVVGDLSSTQDSISTSWIE</sequence>